<feature type="transmembrane region" description="Helical" evidence="13">
    <location>
        <begin position="74"/>
        <end position="91"/>
    </location>
</feature>
<dbReference type="GO" id="GO:0033038">
    <property type="term" value="F:bitter taste receptor activity"/>
    <property type="evidence" value="ECO:0007669"/>
    <property type="project" value="InterPro"/>
</dbReference>
<evidence type="ECO:0000256" key="3">
    <source>
        <dbReference type="ARBA" id="ARBA00022480"/>
    </source>
</evidence>
<feature type="transmembrane region" description="Helical" evidence="13">
    <location>
        <begin position="112"/>
        <end position="134"/>
    </location>
</feature>
<evidence type="ECO:0000256" key="2">
    <source>
        <dbReference type="ARBA" id="ARBA00007376"/>
    </source>
</evidence>
<comment type="caution">
    <text evidence="14">The sequence shown here is derived from an EMBL/GenBank/DDBJ whole genome shotgun (WGS) entry which is preliminary data.</text>
</comment>
<keyword evidence="3 12" id="KW-0919">Taste</keyword>
<evidence type="ECO:0000256" key="1">
    <source>
        <dbReference type="ARBA" id="ARBA00004141"/>
    </source>
</evidence>
<evidence type="ECO:0000256" key="11">
    <source>
        <dbReference type="RuleBase" id="RU004423"/>
    </source>
</evidence>
<keyword evidence="8 12" id="KW-0472">Membrane</keyword>
<keyword evidence="15" id="KW-1185">Reference proteome</keyword>
<evidence type="ECO:0000256" key="4">
    <source>
        <dbReference type="ARBA" id="ARBA00022606"/>
    </source>
</evidence>
<evidence type="ECO:0000256" key="8">
    <source>
        <dbReference type="ARBA" id="ARBA00023136"/>
    </source>
</evidence>
<dbReference type="EMBL" id="DYDO01000008">
    <property type="protein sequence ID" value="DBA18934.1"/>
    <property type="molecule type" value="Genomic_DNA"/>
</dbReference>
<evidence type="ECO:0000256" key="6">
    <source>
        <dbReference type="ARBA" id="ARBA00022989"/>
    </source>
</evidence>
<evidence type="ECO:0000256" key="5">
    <source>
        <dbReference type="ARBA" id="ARBA00022692"/>
    </source>
</evidence>
<gene>
    <name evidence="14" type="ORF">GDO54_014825</name>
</gene>
<keyword evidence="5 12" id="KW-0812">Transmembrane</keyword>
<feature type="transmembrane region" description="Helical" evidence="13">
    <location>
        <begin position="12"/>
        <end position="33"/>
    </location>
</feature>
<keyword evidence="6 13" id="KW-1133">Transmembrane helix</keyword>
<dbReference type="PANTHER" id="PTHR11394">
    <property type="entry name" value="TASTE RECEPTOR TYPE 2"/>
    <property type="match status" value="1"/>
</dbReference>
<evidence type="ECO:0000256" key="12">
    <source>
        <dbReference type="RuleBase" id="RU004424"/>
    </source>
</evidence>
<feature type="transmembrane region" description="Helical" evidence="13">
    <location>
        <begin position="218"/>
        <end position="239"/>
    </location>
</feature>
<name>A0AAV2ZW87_PYXAD</name>
<feature type="transmembrane region" description="Helical" evidence="13">
    <location>
        <begin position="177"/>
        <end position="198"/>
    </location>
</feature>
<evidence type="ECO:0000256" key="10">
    <source>
        <dbReference type="ARBA" id="ARBA00023224"/>
    </source>
</evidence>
<evidence type="ECO:0000313" key="14">
    <source>
        <dbReference type="EMBL" id="DBA18934.1"/>
    </source>
</evidence>
<comment type="similarity">
    <text evidence="2 11">Belongs to the G-protein coupled receptor T2R family.</text>
</comment>
<keyword evidence="7 12" id="KW-0297">G-protein coupled receptor</keyword>
<evidence type="ECO:0000256" key="13">
    <source>
        <dbReference type="SAM" id="Phobius"/>
    </source>
</evidence>
<dbReference type="GO" id="GO:0016020">
    <property type="term" value="C:membrane"/>
    <property type="evidence" value="ECO:0007669"/>
    <property type="project" value="UniProtKB-SubCell"/>
</dbReference>
<keyword evidence="9 12" id="KW-0675">Receptor</keyword>
<evidence type="ECO:0000256" key="9">
    <source>
        <dbReference type="ARBA" id="ARBA00023170"/>
    </source>
</evidence>
<sequence>MITPNTEAFLVVIGLETMAGLFSSAFIIFYLSINSIKERKVSSCHCILISLSVSNLCFTATSAANFLIHLFWPWLFGITLLISFLCIFYFIKVRQFQSRFLAWVKVKIDAMVPWLLLLVVFVSLFGGFLIIFIYDAGSGKNSTEPISGQRQAKQRTFLHSVQIFSCLKDTPCFPLCLAAVFPFVLALISAGITTFKLIKHIIKMKCNVSEHSCPNLQVLISTTRTMALLLIRSVIFYTADLLFLSTSKRSLSDVISLIALIIIISLPSAEGVIIIQATPRLGK</sequence>
<dbReference type="Pfam" id="PF05296">
    <property type="entry name" value="TAS2R"/>
    <property type="match status" value="1"/>
</dbReference>
<evidence type="ECO:0000313" key="15">
    <source>
        <dbReference type="Proteomes" id="UP001181693"/>
    </source>
</evidence>
<accession>A0AAV2ZW87</accession>
<feature type="transmembrane region" description="Helical" evidence="13">
    <location>
        <begin position="45"/>
        <end position="68"/>
    </location>
</feature>
<proteinExistence type="inferred from homology"/>
<evidence type="ECO:0000256" key="7">
    <source>
        <dbReference type="ARBA" id="ARBA00023040"/>
    </source>
</evidence>
<dbReference type="PANTHER" id="PTHR11394:SF47">
    <property type="entry name" value="TASTE RECEPTOR TYPE 2 MEMBER 40"/>
    <property type="match status" value="1"/>
</dbReference>
<feature type="transmembrane region" description="Helical" evidence="13">
    <location>
        <begin position="254"/>
        <end position="275"/>
    </location>
</feature>
<keyword evidence="4 12" id="KW-0716">Sensory transduction</keyword>
<organism evidence="14 15">
    <name type="scientific">Pyxicephalus adspersus</name>
    <name type="common">African bullfrog</name>
    <dbReference type="NCBI Taxonomy" id="30357"/>
    <lineage>
        <taxon>Eukaryota</taxon>
        <taxon>Metazoa</taxon>
        <taxon>Chordata</taxon>
        <taxon>Craniata</taxon>
        <taxon>Vertebrata</taxon>
        <taxon>Euteleostomi</taxon>
        <taxon>Amphibia</taxon>
        <taxon>Batrachia</taxon>
        <taxon>Anura</taxon>
        <taxon>Neobatrachia</taxon>
        <taxon>Ranoidea</taxon>
        <taxon>Pyxicephalidae</taxon>
        <taxon>Pyxicephalinae</taxon>
        <taxon>Pyxicephalus</taxon>
    </lineage>
</organism>
<dbReference type="Proteomes" id="UP001181693">
    <property type="component" value="Unassembled WGS sequence"/>
</dbReference>
<reference evidence="14" key="1">
    <citation type="thesis" date="2020" institute="ProQuest LLC" country="789 East Eisenhower Parkway, Ann Arbor, MI, USA">
        <title>Comparative Genomics and Chromosome Evolution.</title>
        <authorList>
            <person name="Mudd A.B."/>
        </authorList>
    </citation>
    <scope>NUCLEOTIDE SEQUENCE</scope>
    <source>
        <strain evidence="14">1538</strain>
        <tissue evidence="14">Blood</tissue>
    </source>
</reference>
<comment type="subcellular location">
    <subcellularLocation>
        <location evidence="1 12">Membrane</location>
        <topology evidence="1 12">Multi-pass membrane protein</topology>
    </subcellularLocation>
</comment>
<dbReference type="InterPro" id="IPR007960">
    <property type="entry name" value="TAS2R"/>
</dbReference>
<protein>
    <recommendedName>
        <fullName evidence="12">Taste receptor type 2</fullName>
    </recommendedName>
</protein>
<keyword evidence="10 12" id="KW-0807">Transducer</keyword>
<dbReference type="GO" id="GO:0004930">
    <property type="term" value="F:G protein-coupled receptor activity"/>
    <property type="evidence" value="ECO:0007669"/>
    <property type="project" value="UniProtKB-KW"/>
</dbReference>
<dbReference type="AlphaFoldDB" id="A0AAV2ZW87"/>